<keyword evidence="3" id="KW-0862">Zinc</keyword>
<dbReference type="InterPro" id="IPR036034">
    <property type="entry name" value="PDZ_sf"/>
</dbReference>
<dbReference type="AlphaFoldDB" id="A0A336LXQ4"/>
<evidence type="ECO:0000313" key="7">
    <source>
        <dbReference type="EMBL" id="SSX22590.1"/>
    </source>
</evidence>
<dbReference type="GO" id="GO:0061630">
    <property type="term" value="F:ubiquitin protein ligase activity"/>
    <property type="evidence" value="ECO:0007669"/>
    <property type="project" value="TreeGrafter"/>
</dbReference>
<organism evidence="7">
    <name type="scientific">Culicoides sonorensis</name>
    <name type="common">Biting midge</name>
    <dbReference type="NCBI Taxonomy" id="179676"/>
    <lineage>
        <taxon>Eukaryota</taxon>
        <taxon>Metazoa</taxon>
        <taxon>Ecdysozoa</taxon>
        <taxon>Arthropoda</taxon>
        <taxon>Hexapoda</taxon>
        <taxon>Insecta</taxon>
        <taxon>Pterygota</taxon>
        <taxon>Neoptera</taxon>
        <taxon>Endopterygota</taxon>
        <taxon>Diptera</taxon>
        <taxon>Nematocera</taxon>
        <taxon>Chironomoidea</taxon>
        <taxon>Ceratopogonidae</taxon>
        <taxon>Ceratopogoninae</taxon>
        <taxon>Culicoides</taxon>
        <taxon>Monoculicoides</taxon>
    </lineage>
</organism>
<dbReference type="GO" id="GO:0043161">
    <property type="term" value="P:proteasome-mediated ubiquitin-dependent protein catabolic process"/>
    <property type="evidence" value="ECO:0007669"/>
    <property type="project" value="TreeGrafter"/>
</dbReference>
<sequence>MNVVRPLDNGNASLRFCHLEKSNLCGNFLGLHLSRAVWDPYPWISDVGVNTSAEKAGIRVGDLLLEVNGYDILGHSVAEVAQKIKETQKNDEFNEVTLLLWNSGVEHNHWNQNSVPRFAGCMQSVAQLLECPVCLDTVRRPIFQCSNGHLLCSKCRYKTIQCPICRVSLQNNTSRCLVAEKLLGLIVDTFMENGRFSMKN</sequence>
<dbReference type="PANTHER" id="PTHR45877:SF2">
    <property type="entry name" value="E3 UBIQUITIN-PROTEIN LIGASE SINA-RELATED"/>
    <property type="match status" value="1"/>
</dbReference>
<dbReference type="SMART" id="SM00228">
    <property type="entry name" value="PDZ"/>
    <property type="match status" value="1"/>
</dbReference>
<dbReference type="InterPro" id="IPR049548">
    <property type="entry name" value="Sina-like_RING"/>
</dbReference>
<dbReference type="InterPro" id="IPR001478">
    <property type="entry name" value="PDZ"/>
</dbReference>
<keyword evidence="1" id="KW-0479">Metal-binding</keyword>
<accession>A0A336LXQ4</accession>
<dbReference type="PROSITE" id="PS50106">
    <property type="entry name" value="PDZ"/>
    <property type="match status" value="1"/>
</dbReference>
<dbReference type="Gene3D" id="2.30.42.10">
    <property type="match status" value="1"/>
</dbReference>
<evidence type="ECO:0000256" key="2">
    <source>
        <dbReference type="ARBA" id="ARBA00022771"/>
    </source>
</evidence>
<dbReference type="InterPro" id="IPR001841">
    <property type="entry name" value="Znf_RING"/>
</dbReference>
<keyword evidence="2 4" id="KW-0863">Zinc-finger</keyword>
<evidence type="ECO:0000256" key="1">
    <source>
        <dbReference type="ARBA" id="ARBA00022723"/>
    </source>
</evidence>
<dbReference type="InterPro" id="IPR004162">
    <property type="entry name" value="SINA-like_animal"/>
</dbReference>
<dbReference type="SUPFAM" id="SSF57850">
    <property type="entry name" value="RING/U-box"/>
    <property type="match status" value="1"/>
</dbReference>
<dbReference type="GO" id="GO:0008270">
    <property type="term" value="F:zinc ion binding"/>
    <property type="evidence" value="ECO:0007669"/>
    <property type="project" value="UniProtKB-KW"/>
</dbReference>
<dbReference type="InterPro" id="IPR013083">
    <property type="entry name" value="Znf_RING/FYVE/PHD"/>
</dbReference>
<evidence type="ECO:0000256" key="4">
    <source>
        <dbReference type="PROSITE-ProRule" id="PRU00175"/>
    </source>
</evidence>
<feature type="domain" description="RING-type" evidence="5">
    <location>
        <begin position="131"/>
        <end position="166"/>
    </location>
</feature>
<evidence type="ECO:0000259" key="6">
    <source>
        <dbReference type="PROSITE" id="PS50106"/>
    </source>
</evidence>
<gene>
    <name evidence="7" type="primary">CSON007078</name>
</gene>
<protein>
    <submittedName>
        <fullName evidence="7">CSON007078 protein</fullName>
    </submittedName>
</protein>
<dbReference type="Pfam" id="PF00595">
    <property type="entry name" value="PDZ"/>
    <property type="match status" value="1"/>
</dbReference>
<dbReference type="GO" id="GO:0031624">
    <property type="term" value="F:ubiquitin conjugating enzyme binding"/>
    <property type="evidence" value="ECO:0007669"/>
    <property type="project" value="TreeGrafter"/>
</dbReference>
<proteinExistence type="predicted"/>
<dbReference type="VEuPathDB" id="VectorBase:CSON007078"/>
<dbReference type="PANTHER" id="PTHR45877">
    <property type="entry name" value="E3 UBIQUITIN-PROTEIN LIGASE SIAH2"/>
    <property type="match status" value="1"/>
</dbReference>
<evidence type="ECO:0000259" key="5">
    <source>
        <dbReference type="PROSITE" id="PS50089"/>
    </source>
</evidence>
<dbReference type="GO" id="GO:0005737">
    <property type="term" value="C:cytoplasm"/>
    <property type="evidence" value="ECO:0007669"/>
    <property type="project" value="TreeGrafter"/>
</dbReference>
<evidence type="ECO:0000256" key="3">
    <source>
        <dbReference type="ARBA" id="ARBA00022833"/>
    </source>
</evidence>
<dbReference type="EMBL" id="UFQT01000265">
    <property type="protein sequence ID" value="SSX22590.1"/>
    <property type="molecule type" value="Genomic_DNA"/>
</dbReference>
<feature type="domain" description="PDZ" evidence="6">
    <location>
        <begin position="16"/>
        <end position="87"/>
    </location>
</feature>
<dbReference type="PROSITE" id="PS50089">
    <property type="entry name" value="ZF_RING_2"/>
    <property type="match status" value="1"/>
</dbReference>
<reference evidence="7" key="1">
    <citation type="submission" date="2018-07" db="EMBL/GenBank/DDBJ databases">
        <authorList>
            <person name="Quirk P.G."/>
            <person name="Krulwich T.A."/>
        </authorList>
    </citation>
    <scope>NUCLEOTIDE SEQUENCE</scope>
</reference>
<dbReference type="Gene3D" id="3.30.40.10">
    <property type="entry name" value="Zinc/RING finger domain, C3HC4 (zinc finger)"/>
    <property type="match status" value="1"/>
</dbReference>
<dbReference type="Pfam" id="PF21362">
    <property type="entry name" value="Sina_RING"/>
    <property type="match status" value="1"/>
</dbReference>
<name>A0A336LXQ4_CULSO</name>
<dbReference type="SUPFAM" id="SSF50156">
    <property type="entry name" value="PDZ domain-like"/>
    <property type="match status" value="1"/>
</dbReference>